<dbReference type="PANTHER" id="PTHR11035">
    <property type="entry name" value="VERY-LONG-CHAIN (3R)-3-HYDROXYACYL-COA DEHYDRATASE"/>
    <property type="match status" value="1"/>
</dbReference>
<evidence type="ECO:0000256" key="1">
    <source>
        <dbReference type="ARBA" id="ARBA00004141"/>
    </source>
</evidence>
<dbReference type="EMBL" id="HBHJ01021752">
    <property type="protein sequence ID" value="CAD9698881.1"/>
    <property type="molecule type" value="Transcribed_RNA"/>
</dbReference>
<comment type="pathway">
    <text evidence="2">Lipid metabolism; fatty acid biosynthesis.</text>
</comment>
<comment type="subcellular location">
    <subcellularLocation>
        <location evidence="1">Membrane</location>
        <topology evidence="1">Multi-pass membrane protein</topology>
    </subcellularLocation>
</comment>
<keyword evidence="7" id="KW-0276">Fatty acid metabolism</keyword>
<evidence type="ECO:0000313" key="15">
    <source>
        <dbReference type="EMBL" id="CAD9698881.1"/>
    </source>
</evidence>
<keyword evidence="9" id="KW-0443">Lipid metabolism</keyword>
<dbReference type="InterPro" id="IPR007482">
    <property type="entry name" value="Tyr_Pase-like_PTPLA"/>
</dbReference>
<gene>
    <name evidence="15" type="ORF">RMAR1173_LOCUS14397</name>
</gene>
<evidence type="ECO:0000256" key="6">
    <source>
        <dbReference type="ARBA" id="ARBA00022692"/>
    </source>
</evidence>
<keyword evidence="5" id="KW-0444">Lipid biosynthesis</keyword>
<keyword evidence="12" id="KW-0456">Lyase</keyword>
<feature type="transmembrane region" description="Helical" evidence="14">
    <location>
        <begin position="7"/>
        <end position="26"/>
    </location>
</feature>
<evidence type="ECO:0000256" key="13">
    <source>
        <dbReference type="ARBA" id="ARBA00036671"/>
    </source>
</evidence>
<evidence type="ECO:0000256" key="10">
    <source>
        <dbReference type="ARBA" id="ARBA00023136"/>
    </source>
</evidence>
<dbReference type="AlphaFoldDB" id="A0A7S2SGL6"/>
<name>A0A7S2SGL6_9STRA</name>
<evidence type="ECO:0000256" key="2">
    <source>
        <dbReference type="ARBA" id="ARBA00005194"/>
    </source>
</evidence>
<dbReference type="EC" id="4.2.1.134" evidence="4"/>
<evidence type="ECO:0000256" key="11">
    <source>
        <dbReference type="ARBA" id="ARBA00023160"/>
    </source>
</evidence>
<organism evidence="15">
    <name type="scientific">Rhizochromulina marina</name>
    <dbReference type="NCBI Taxonomy" id="1034831"/>
    <lineage>
        <taxon>Eukaryota</taxon>
        <taxon>Sar</taxon>
        <taxon>Stramenopiles</taxon>
        <taxon>Ochrophyta</taxon>
        <taxon>Dictyochophyceae</taxon>
        <taxon>Rhizochromulinales</taxon>
        <taxon>Rhizochromulina</taxon>
    </lineage>
</organism>
<dbReference type="GO" id="GO:0005789">
    <property type="term" value="C:endoplasmic reticulum membrane"/>
    <property type="evidence" value="ECO:0007669"/>
    <property type="project" value="TreeGrafter"/>
</dbReference>
<feature type="transmembrane region" description="Helical" evidence="14">
    <location>
        <begin position="722"/>
        <end position="742"/>
    </location>
</feature>
<dbReference type="GO" id="GO:0042761">
    <property type="term" value="P:very long-chain fatty acid biosynthetic process"/>
    <property type="evidence" value="ECO:0007669"/>
    <property type="project" value="TreeGrafter"/>
</dbReference>
<dbReference type="GO" id="GO:0030497">
    <property type="term" value="P:fatty acid elongation"/>
    <property type="evidence" value="ECO:0007669"/>
    <property type="project" value="TreeGrafter"/>
</dbReference>
<feature type="transmembrane region" description="Helical" evidence="14">
    <location>
        <begin position="97"/>
        <end position="116"/>
    </location>
</feature>
<reference evidence="15" key="1">
    <citation type="submission" date="2021-01" db="EMBL/GenBank/DDBJ databases">
        <authorList>
            <person name="Corre E."/>
            <person name="Pelletier E."/>
            <person name="Niang G."/>
            <person name="Scheremetjew M."/>
            <person name="Finn R."/>
            <person name="Kale V."/>
            <person name="Holt S."/>
            <person name="Cochrane G."/>
            <person name="Meng A."/>
            <person name="Brown T."/>
            <person name="Cohen L."/>
        </authorList>
    </citation>
    <scope>NUCLEOTIDE SEQUENCE</scope>
    <source>
        <strain evidence="15">CCMP1243</strain>
    </source>
</reference>
<feature type="transmembrane region" description="Helical" evidence="14">
    <location>
        <begin position="69"/>
        <end position="91"/>
    </location>
</feature>
<evidence type="ECO:0000256" key="3">
    <source>
        <dbReference type="ARBA" id="ARBA00007811"/>
    </source>
</evidence>
<sequence>MLVRAYLTLYNVLSAAGWGYVLYLALENLKSGGTPAEAWANLGLPLTVVQSTMALEIFHALLGLVRSPVFVTFMQVTSRLVVVWGATYWLPACQEHWSLYLIVVSWAIVEIVRYSFYASNLVTGTTPFPLFWLRYSLFMVLYPTGITGEVVQLLVSMPYWQVSAPVWYRSLILILAVYVPGSPFMINNMWRNRKSALKKRKAAAAGASSPRPLEGLVWPVTNPKTQERSTSRTNKTIWVQSVEGVDAAAATAAKKEKNWRYGYVAHVETHVRLSLADTTNALAIAEAGLGAAHEAFEFKRGSDTFSLRQAMEKISGSFGTHKITGTAQRDPKASLAIPYGGRRGRPYYEGLEQRNDLIEDKALLAQINVWVEDGVIEPDCGEALRLCATKKAWLDLSEHYFILLGATSAMGPIKFLLSLGANVIAIDLDRPQIWKKLFQLARESCGTLIFPVREGTRVEGLSEDDLAAVSGANLLQHTPEIANWLCQVCPEKKITVGNYTYLDGALHVQLSLACDAIIAKLAAVRSELAIAFLCTPTDCHPIPKAAHDAARAKRAAAPFWQKLSPLLVGNDIAPVTEKSSGDQIYLVDGVVAAQGPNYILAKRIQHWRAIIERSRGHVISSNIAPSTATASVVHNPQFAAAYGGMHLFQPLEVMFQETSNAIMGALLLHDVQNERAAGNPKVPLSNPLRMFEYGSFHGGVWRCGFKMGTIGEMSALAYYLKFYWFAMGAGSAAVAAVAVWVATGELGPIPLPTSL</sequence>
<keyword evidence="10 14" id="KW-0472">Membrane</keyword>
<evidence type="ECO:0000256" key="8">
    <source>
        <dbReference type="ARBA" id="ARBA00022989"/>
    </source>
</evidence>
<feature type="transmembrane region" description="Helical" evidence="14">
    <location>
        <begin position="38"/>
        <end position="62"/>
    </location>
</feature>
<evidence type="ECO:0000256" key="7">
    <source>
        <dbReference type="ARBA" id="ARBA00022832"/>
    </source>
</evidence>
<dbReference type="GO" id="GO:0030148">
    <property type="term" value="P:sphingolipid biosynthetic process"/>
    <property type="evidence" value="ECO:0007669"/>
    <property type="project" value="TreeGrafter"/>
</dbReference>
<evidence type="ECO:0000256" key="5">
    <source>
        <dbReference type="ARBA" id="ARBA00022516"/>
    </source>
</evidence>
<dbReference type="GO" id="GO:0102158">
    <property type="term" value="F:very-long-chain (3R)-3-hydroxyacyl-CoA dehydratase activity"/>
    <property type="evidence" value="ECO:0007669"/>
    <property type="project" value="UniProtKB-EC"/>
</dbReference>
<evidence type="ECO:0000256" key="14">
    <source>
        <dbReference type="SAM" id="Phobius"/>
    </source>
</evidence>
<protein>
    <recommendedName>
        <fullName evidence="4">very-long-chain (3R)-3-hydroxyacyl-CoA dehydratase</fullName>
        <ecNumber evidence="4">4.2.1.134</ecNumber>
    </recommendedName>
</protein>
<keyword evidence="6 14" id="KW-0812">Transmembrane</keyword>
<evidence type="ECO:0000256" key="4">
    <source>
        <dbReference type="ARBA" id="ARBA00013122"/>
    </source>
</evidence>
<dbReference type="UniPathway" id="UPA00094"/>
<comment type="similarity">
    <text evidence="3">Belongs to the very long-chain fatty acids dehydratase HACD family.</text>
</comment>
<comment type="catalytic activity">
    <reaction evidence="13">
        <text>a very-long-chain (3R)-3-hydroxyacyl-CoA = a very-long-chain (2E)-enoyl-CoA + H2O</text>
        <dbReference type="Rhea" id="RHEA:45812"/>
        <dbReference type="ChEBI" id="CHEBI:15377"/>
        <dbReference type="ChEBI" id="CHEBI:83728"/>
        <dbReference type="ChEBI" id="CHEBI:85440"/>
        <dbReference type="EC" id="4.2.1.134"/>
    </reaction>
</comment>
<accession>A0A7S2SGL6</accession>
<dbReference type="Pfam" id="PF04387">
    <property type="entry name" value="PTPLA"/>
    <property type="match status" value="1"/>
</dbReference>
<keyword evidence="11" id="KW-0275">Fatty acid biosynthesis</keyword>
<evidence type="ECO:0000256" key="12">
    <source>
        <dbReference type="ARBA" id="ARBA00023239"/>
    </source>
</evidence>
<proteinExistence type="inferred from homology"/>
<dbReference type="PANTHER" id="PTHR11035:SF3">
    <property type="entry name" value="VERY-LONG-CHAIN (3R)-3-HYDROXYACYL-COA DEHYDRATASE"/>
    <property type="match status" value="1"/>
</dbReference>
<feature type="transmembrane region" description="Helical" evidence="14">
    <location>
        <begin position="166"/>
        <end position="190"/>
    </location>
</feature>
<evidence type="ECO:0000256" key="9">
    <source>
        <dbReference type="ARBA" id="ARBA00023098"/>
    </source>
</evidence>
<keyword evidence="8 14" id="KW-1133">Transmembrane helix</keyword>
<feature type="transmembrane region" description="Helical" evidence="14">
    <location>
        <begin position="137"/>
        <end position="160"/>
    </location>
</feature>